<proteinExistence type="predicted"/>
<dbReference type="AlphaFoldDB" id="A0A940SXE2"/>
<protein>
    <recommendedName>
        <fullName evidence="4">Resolvase/invertase-type recombinase catalytic domain-containing protein</fullName>
    </recommendedName>
</protein>
<feature type="transmembrane region" description="Helical" evidence="1">
    <location>
        <begin position="213"/>
        <end position="232"/>
    </location>
</feature>
<dbReference type="RefSeq" id="WP_209532549.1">
    <property type="nucleotide sequence ID" value="NZ_JAEEGA010000024.1"/>
</dbReference>
<keyword evidence="1" id="KW-0472">Membrane</keyword>
<dbReference type="Proteomes" id="UP000674938">
    <property type="component" value="Unassembled WGS sequence"/>
</dbReference>
<comment type="caution">
    <text evidence="2">The sequence shown here is derived from an EMBL/GenBank/DDBJ whole genome shotgun (WGS) entry which is preliminary data.</text>
</comment>
<evidence type="ECO:0000313" key="3">
    <source>
        <dbReference type="Proteomes" id="UP000674938"/>
    </source>
</evidence>
<dbReference type="EMBL" id="JAEEGA010000024">
    <property type="protein sequence ID" value="MBP1044235.1"/>
    <property type="molecule type" value="Genomic_DNA"/>
</dbReference>
<feature type="transmembrane region" description="Helical" evidence="1">
    <location>
        <begin position="188"/>
        <end position="207"/>
    </location>
</feature>
<dbReference type="Gene3D" id="1.10.10.60">
    <property type="entry name" value="Homeodomain-like"/>
    <property type="match status" value="1"/>
</dbReference>
<evidence type="ECO:0000313" key="2">
    <source>
        <dbReference type="EMBL" id="MBP1044235.1"/>
    </source>
</evidence>
<reference evidence="2" key="1">
    <citation type="submission" date="2020-12" db="EMBL/GenBank/DDBJ databases">
        <title>Vagococcus allomyrinae sp. nov. and Enterococcus lavae sp. nov., isolated from the larvae of Allomyrina dichotoma.</title>
        <authorList>
            <person name="Lee S.D."/>
        </authorList>
    </citation>
    <scope>NUCLEOTIDE SEQUENCE</scope>
    <source>
        <strain evidence="2">BWB3-3</strain>
    </source>
</reference>
<keyword evidence="3" id="KW-1185">Reference proteome</keyword>
<name>A0A940SXE2_9ENTE</name>
<accession>A0A940SXE2</accession>
<evidence type="ECO:0008006" key="4">
    <source>
        <dbReference type="Google" id="ProtNLM"/>
    </source>
</evidence>
<sequence>MKIGYFRVKESEKIHPYQVRLKKRGAQLFFYDVVNKSRISWQSCSQLRDALDMGKVDDTILLSQLEDISHQPEEWLSFLDDLIARGLNLEVLDYPTLQLADWAQLMKWMQEIPQQVKGDIKIIGIQPESQEERQLYRGLSSVPEARQTYWQVFSELVSNRSIRRTARRYGISRGTAYRISKQVQQVKHILWLVGTFLITMLGLQIARHYTDSFFLQFGIGLIATVSIILFTYSDMKED</sequence>
<gene>
    <name evidence="2" type="ORF">I6N95_24810</name>
</gene>
<keyword evidence="1" id="KW-1133">Transmembrane helix</keyword>
<evidence type="ECO:0000256" key="1">
    <source>
        <dbReference type="SAM" id="Phobius"/>
    </source>
</evidence>
<organism evidence="2 3">
    <name type="scientific">Vagococcus allomyrinae</name>
    <dbReference type="NCBI Taxonomy" id="2794353"/>
    <lineage>
        <taxon>Bacteria</taxon>
        <taxon>Bacillati</taxon>
        <taxon>Bacillota</taxon>
        <taxon>Bacilli</taxon>
        <taxon>Lactobacillales</taxon>
        <taxon>Enterococcaceae</taxon>
        <taxon>Vagococcus</taxon>
    </lineage>
</organism>
<keyword evidence="1" id="KW-0812">Transmembrane</keyword>